<dbReference type="InterPro" id="IPR001387">
    <property type="entry name" value="Cro/C1-type_HTH"/>
</dbReference>
<dbReference type="CDD" id="cd00093">
    <property type="entry name" value="HTH_XRE"/>
    <property type="match status" value="1"/>
</dbReference>
<feature type="domain" description="HTH cro/C1-type" evidence="1">
    <location>
        <begin position="14"/>
        <end position="69"/>
    </location>
</feature>
<dbReference type="Pfam" id="PF13560">
    <property type="entry name" value="HTH_31"/>
    <property type="match status" value="1"/>
</dbReference>
<gene>
    <name evidence="2" type="ORF">FHR82_006447</name>
</gene>
<dbReference type="GO" id="GO:0003677">
    <property type="term" value="F:DNA binding"/>
    <property type="evidence" value="ECO:0007669"/>
    <property type="project" value="InterPro"/>
</dbReference>
<protein>
    <submittedName>
        <fullName evidence="2">Transcriptional regulator with XRE-family HTH domain</fullName>
    </submittedName>
</protein>
<proteinExistence type="predicted"/>
<dbReference type="Gene3D" id="1.10.260.40">
    <property type="entry name" value="lambda repressor-like DNA-binding domains"/>
    <property type="match status" value="1"/>
</dbReference>
<evidence type="ECO:0000313" key="2">
    <source>
        <dbReference type="EMBL" id="MBB4910189.1"/>
    </source>
</evidence>
<dbReference type="AlphaFoldDB" id="A0A7W7QBG0"/>
<dbReference type="SMART" id="SM00530">
    <property type="entry name" value="HTH_XRE"/>
    <property type="match status" value="1"/>
</dbReference>
<dbReference type="InterPro" id="IPR010982">
    <property type="entry name" value="Lambda_DNA-bd_dom_sf"/>
</dbReference>
<sequence length="271" mass="30462">MTPTFRRRRLARRLRQMREQAGLTLAEAALRLDKTRSSLGRVETGQSRADVHLARSMMDFYDIYDPELLDLVREANRPGWWTKYNIDDRGYISTETEASTVYEFSLIQIPGLLQTEAYMRALFAAHRLPADQVENEVIARLMRQGRLEDEEFPLELTAIIDEAALRKLVGGAEVMRAQLRHLVECAELPTVSIQVLSDAAGAHTGTSGAYIVLSFPDGDPALLYVAHVTGALHIEKPEELDQARLMFDQLRSEALSPNESVALIERLAGEL</sequence>
<accession>A0A7W7QBG0</accession>
<evidence type="ECO:0000313" key="3">
    <source>
        <dbReference type="Proteomes" id="UP000520767"/>
    </source>
</evidence>
<evidence type="ECO:0000259" key="1">
    <source>
        <dbReference type="PROSITE" id="PS50943"/>
    </source>
</evidence>
<keyword evidence="3" id="KW-1185">Reference proteome</keyword>
<dbReference type="Pfam" id="PF19054">
    <property type="entry name" value="DUF5753"/>
    <property type="match status" value="1"/>
</dbReference>
<organism evidence="2 3">
    <name type="scientific">Actinophytocola algeriensis</name>
    <dbReference type="NCBI Taxonomy" id="1768010"/>
    <lineage>
        <taxon>Bacteria</taxon>
        <taxon>Bacillati</taxon>
        <taxon>Actinomycetota</taxon>
        <taxon>Actinomycetes</taxon>
        <taxon>Pseudonocardiales</taxon>
        <taxon>Pseudonocardiaceae</taxon>
    </lineage>
</organism>
<dbReference type="Proteomes" id="UP000520767">
    <property type="component" value="Unassembled WGS sequence"/>
</dbReference>
<reference evidence="2 3" key="1">
    <citation type="submission" date="2020-08" db="EMBL/GenBank/DDBJ databases">
        <title>Genomic Encyclopedia of Type Strains, Phase III (KMG-III): the genomes of soil and plant-associated and newly described type strains.</title>
        <authorList>
            <person name="Whitman W."/>
        </authorList>
    </citation>
    <scope>NUCLEOTIDE SEQUENCE [LARGE SCALE GENOMIC DNA]</scope>
    <source>
        <strain evidence="2 3">CECT 8960</strain>
    </source>
</reference>
<dbReference type="SUPFAM" id="SSF47413">
    <property type="entry name" value="lambda repressor-like DNA-binding domains"/>
    <property type="match status" value="1"/>
</dbReference>
<name>A0A7W7QBG0_9PSEU</name>
<dbReference type="RefSeq" id="WP_311771361.1">
    <property type="nucleotide sequence ID" value="NZ_JACHJQ010000007.1"/>
</dbReference>
<comment type="caution">
    <text evidence="2">The sequence shown here is derived from an EMBL/GenBank/DDBJ whole genome shotgun (WGS) entry which is preliminary data.</text>
</comment>
<dbReference type="PROSITE" id="PS50943">
    <property type="entry name" value="HTH_CROC1"/>
    <property type="match status" value="1"/>
</dbReference>
<dbReference type="InterPro" id="IPR043917">
    <property type="entry name" value="DUF5753"/>
</dbReference>
<dbReference type="EMBL" id="JACHJQ010000007">
    <property type="protein sequence ID" value="MBB4910189.1"/>
    <property type="molecule type" value="Genomic_DNA"/>
</dbReference>